<accession>A0A1W0XAU9</accession>
<dbReference type="SUPFAM" id="SSF52743">
    <property type="entry name" value="Subtilisin-like"/>
    <property type="match status" value="1"/>
</dbReference>
<evidence type="ECO:0000256" key="1">
    <source>
        <dbReference type="SAM" id="Phobius"/>
    </source>
</evidence>
<protein>
    <submittedName>
        <fullName evidence="2">Tripeptidyl-peptidase SED4</fullName>
    </submittedName>
</protein>
<dbReference type="Gene3D" id="3.40.50.200">
    <property type="entry name" value="Peptidase S8/S53 domain"/>
    <property type="match status" value="1"/>
</dbReference>
<evidence type="ECO:0000313" key="3">
    <source>
        <dbReference type="Proteomes" id="UP000192578"/>
    </source>
</evidence>
<keyword evidence="1" id="KW-0812">Transmembrane</keyword>
<sequence>MPVPFHIAFSPVFAAIVLLLNNDRLNQRRPVLGFLNPWLYSIGKAGLADIVDGGSTGCGANDTDRGVPTPLVPFASWNATASWNPVTGLGTPRRAGIR</sequence>
<evidence type="ECO:0000313" key="2">
    <source>
        <dbReference type="EMBL" id="OQV24637.1"/>
    </source>
</evidence>
<dbReference type="OrthoDB" id="2919105at2759"/>
<dbReference type="AlphaFoldDB" id="A0A1W0XAU9"/>
<gene>
    <name evidence="2" type="ORF">BV898_01696</name>
</gene>
<dbReference type="PANTHER" id="PTHR14218">
    <property type="entry name" value="PROTEASE S8 TRIPEPTIDYL PEPTIDASE I CLN2"/>
    <property type="match status" value="1"/>
</dbReference>
<feature type="transmembrane region" description="Helical" evidence="1">
    <location>
        <begin position="6"/>
        <end position="22"/>
    </location>
</feature>
<dbReference type="InterPro" id="IPR050819">
    <property type="entry name" value="Tripeptidyl-peptidase_I"/>
</dbReference>
<dbReference type="GO" id="GO:0004252">
    <property type="term" value="F:serine-type endopeptidase activity"/>
    <property type="evidence" value="ECO:0007669"/>
    <property type="project" value="InterPro"/>
</dbReference>
<dbReference type="PANTHER" id="PTHR14218:SF15">
    <property type="entry name" value="TRIPEPTIDYL-PEPTIDASE 1"/>
    <property type="match status" value="1"/>
</dbReference>
<name>A0A1W0XAU9_HYPEX</name>
<dbReference type="GO" id="GO:0008240">
    <property type="term" value="F:tripeptidyl-peptidase activity"/>
    <property type="evidence" value="ECO:0007669"/>
    <property type="project" value="TreeGrafter"/>
</dbReference>
<keyword evidence="3" id="KW-1185">Reference proteome</keyword>
<dbReference type="GO" id="GO:0006508">
    <property type="term" value="P:proteolysis"/>
    <property type="evidence" value="ECO:0007669"/>
    <property type="project" value="InterPro"/>
</dbReference>
<dbReference type="InterPro" id="IPR036852">
    <property type="entry name" value="Peptidase_S8/S53_dom_sf"/>
</dbReference>
<dbReference type="Proteomes" id="UP000192578">
    <property type="component" value="Unassembled WGS sequence"/>
</dbReference>
<reference evidence="3" key="1">
    <citation type="submission" date="2017-01" db="EMBL/GenBank/DDBJ databases">
        <title>Comparative genomics of anhydrobiosis in the tardigrade Hypsibius dujardini.</title>
        <authorList>
            <person name="Yoshida Y."/>
            <person name="Koutsovoulos G."/>
            <person name="Laetsch D."/>
            <person name="Stevens L."/>
            <person name="Kumar S."/>
            <person name="Horikawa D."/>
            <person name="Ishino K."/>
            <person name="Komine S."/>
            <person name="Tomita M."/>
            <person name="Blaxter M."/>
            <person name="Arakawa K."/>
        </authorList>
    </citation>
    <scope>NUCLEOTIDE SEQUENCE [LARGE SCALE GENOMIC DNA]</scope>
    <source>
        <strain evidence="3">Z151</strain>
    </source>
</reference>
<dbReference type="EMBL" id="MTYJ01000006">
    <property type="protein sequence ID" value="OQV24637.1"/>
    <property type="molecule type" value="Genomic_DNA"/>
</dbReference>
<keyword evidence="1" id="KW-0472">Membrane</keyword>
<comment type="caution">
    <text evidence="2">The sequence shown here is derived from an EMBL/GenBank/DDBJ whole genome shotgun (WGS) entry which is preliminary data.</text>
</comment>
<organism evidence="2 3">
    <name type="scientific">Hypsibius exemplaris</name>
    <name type="common">Freshwater tardigrade</name>
    <dbReference type="NCBI Taxonomy" id="2072580"/>
    <lineage>
        <taxon>Eukaryota</taxon>
        <taxon>Metazoa</taxon>
        <taxon>Ecdysozoa</taxon>
        <taxon>Tardigrada</taxon>
        <taxon>Eutardigrada</taxon>
        <taxon>Parachela</taxon>
        <taxon>Hypsibioidea</taxon>
        <taxon>Hypsibiidae</taxon>
        <taxon>Hypsibius</taxon>
    </lineage>
</organism>
<keyword evidence="1" id="KW-1133">Transmembrane helix</keyword>
<proteinExistence type="predicted"/>